<gene>
    <name evidence="3" type="ORF">DJ010_01805</name>
</gene>
<evidence type="ECO:0000313" key="4">
    <source>
        <dbReference type="Proteomes" id="UP000245507"/>
    </source>
</evidence>
<evidence type="ECO:0000256" key="2">
    <source>
        <dbReference type="SAM" id="Phobius"/>
    </source>
</evidence>
<accession>A0A316TIY2</accession>
<keyword evidence="4" id="KW-1185">Reference proteome</keyword>
<evidence type="ECO:0000256" key="1">
    <source>
        <dbReference type="SAM" id="MobiDB-lite"/>
    </source>
</evidence>
<dbReference type="Proteomes" id="UP000245507">
    <property type="component" value="Unassembled WGS sequence"/>
</dbReference>
<proteinExistence type="predicted"/>
<dbReference type="RefSeq" id="WP_109691903.1">
    <property type="nucleotide sequence ID" value="NZ_QGDD01000001.1"/>
</dbReference>
<comment type="caution">
    <text evidence="3">The sequence shown here is derived from an EMBL/GenBank/DDBJ whole genome shotgun (WGS) entry which is preliminary data.</text>
</comment>
<keyword evidence="2" id="KW-0812">Transmembrane</keyword>
<feature type="compositionally biased region" description="Low complexity" evidence="1">
    <location>
        <begin position="85"/>
        <end position="99"/>
    </location>
</feature>
<organism evidence="3 4">
    <name type="scientific">Nocardioides silvaticus</name>
    <dbReference type="NCBI Taxonomy" id="2201891"/>
    <lineage>
        <taxon>Bacteria</taxon>
        <taxon>Bacillati</taxon>
        <taxon>Actinomycetota</taxon>
        <taxon>Actinomycetes</taxon>
        <taxon>Propionibacteriales</taxon>
        <taxon>Nocardioidaceae</taxon>
        <taxon>Nocardioides</taxon>
    </lineage>
</organism>
<evidence type="ECO:0000313" key="3">
    <source>
        <dbReference type="EMBL" id="PWN04400.1"/>
    </source>
</evidence>
<reference evidence="3 4" key="1">
    <citation type="submission" date="2018-05" db="EMBL/GenBank/DDBJ databases">
        <title>Nocardioides silvaticus genome.</title>
        <authorList>
            <person name="Li C."/>
            <person name="Wang G."/>
        </authorList>
    </citation>
    <scope>NUCLEOTIDE SEQUENCE [LARGE SCALE GENOMIC DNA]</scope>
    <source>
        <strain evidence="3 4">CCTCC AB 2018079</strain>
    </source>
</reference>
<feature type="transmembrane region" description="Helical" evidence="2">
    <location>
        <begin position="6"/>
        <end position="25"/>
    </location>
</feature>
<dbReference type="EMBL" id="QGDD01000001">
    <property type="protein sequence ID" value="PWN04400.1"/>
    <property type="molecule type" value="Genomic_DNA"/>
</dbReference>
<keyword evidence="2" id="KW-1133">Transmembrane helix</keyword>
<keyword evidence="2" id="KW-0472">Membrane</keyword>
<sequence length="106" mass="11814">MEILLWLVPAAVVTVVTMLWVAWWGREGRGEVDRETAARRLGEALEREHRKRPGYAVERRTPDRSTGVALRPSRLRPTVLPPLSAPEQPVEAPAEAPVADDGRRAS</sequence>
<name>A0A316TIY2_9ACTN</name>
<dbReference type="AlphaFoldDB" id="A0A316TIY2"/>
<feature type="region of interest" description="Disordered" evidence="1">
    <location>
        <begin position="44"/>
        <end position="106"/>
    </location>
</feature>
<dbReference type="OrthoDB" id="3785987at2"/>
<protein>
    <submittedName>
        <fullName evidence="3">Uncharacterized protein</fullName>
    </submittedName>
</protein>